<name>A0ABX6V5F7_9GAMM</name>
<evidence type="ECO:0000313" key="3">
    <source>
        <dbReference type="Proteomes" id="UP000316416"/>
    </source>
</evidence>
<proteinExistence type="predicted"/>
<keyword evidence="1" id="KW-1133">Transmembrane helix</keyword>
<evidence type="ECO:0000313" key="2">
    <source>
        <dbReference type="EMBL" id="QPG57801.1"/>
    </source>
</evidence>
<gene>
    <name evidence="2" type="ORF">FM038_010310</name>
</gene>
<accession>A0ABX6V5F7</accession>
<keyword evidence="1" id="KW-0812">Transmembrane</keyword>
<dbReference type="RefSeq" id="WP_142870766.1">
    <property type="nucleotide sequence ID" value="NZ_CP045503.2"/>
</dbReference>
<feature type="transmembrane region" description="Helical" evidence="1">
    <location>
        <begin position="52"/>
        <end position="71"/>
    </location>
</feature>
<feature type="transmembrane region" description="Helical" evidence="1">
    <location>
        <begin position="77"/>
        <end position="98"/>
    </location>
</feature>
<organism evidence="2 3">
    <name type="scientific">Shewanella eurypsychrophilus</name>
    <dbReference type="NCBI Taxonomy" id="2593656"/>
    <lineage>
        <taxon>Bacteria</taxon>
        <taxon>Pseudomonadati</taxon>
        <taxon>Pseudomonadota</taxon>
        <taxon>Gammaproteobacteria</taxon>
        <taxon>Alteromonadales</taxon>
        <taxon>Shewanellaceae</taxon>
        <taxon>Shewanella</taxon>
    </lineage>
</organism>
<dbReference type="EMBL" id="CP045503">
    <property type="protein sequence ID" value="QPG57801.1"/>
    <property type="molecule type" value="Genomic_DNA"/>
</dbReference>
<evidence type="ECO:0000256" key="1">
    <source>
        <dbReference type="SAM" id="Phobius"/>
    </source>
</evidence>
<keyword evidence="3" id="KW-1185">Reference proteome</keyword>
<sequence>MNPLTRAQKIQPHWWRKSLIAIVFGLTLTYGIVATFAWFGPGGIDAVMKVQFNMWLISLIWLPILAFSFLFKTAARALMYMLSANAVIYLLFICLWCLQ</sequence>
<keyword evidence="1" id="KW-0472">Membrane</keyword>
<reference evidence="2" key="1">
    <citation type="submission" date="2021-07" db="EMBL/GenBank/DDBJ databases">
        <title>Shewanella sp. YLB-07 whole genome sequence.</title>
        <authorList>
            <person name="Yu L."/>
        </authorList>
    </citation>
    <scope>NUCLEOTIDE SEQUENCE</scope>
    <source>
        <strain evidence="2">YLB-08</strain>
    </source>
</reference>
<feature type="transmembrane region" description="Helical" evidence="1">
    <location>
        <begin position="20"/>
        <end position="40"/>
    </location>
</feature>
<protein>
    <submittedName>
        <fullName evidence="2">Uncharacterized protein</fullName>
    </submittedName>
</protein>
<dbReference type="Proteomes" id="UP000316416">
    <property type="component" value="Chromosome"/>
</dbReference>